<keyword evidence="4" id="KW-1133">Transmembrane helix</keyword>
<feature type="transmembrane region" description="Helical" evidence="4">
    <location>
        <begin position="12"/>
        <end position="31"/>
    </location>
</feature>
<comment type="catalytic activity">
    <reaction evidence="3">
        <text>Hydrolysis of (1-&gt;4)-beta-linkages between N-acetylmuramic acid and N-acetyl-D-glucosamine residues in a peptidoglycan and between N-acetyl-D-glucosamine residues in chitodextrins.</text>
        <dbReference type="EC" id="3.2.1.17"/>
    </reaction>
</comment>
<dbReference type="Gene3D" id="1.10.530.40">
    <property type="match status" value="1"/>
</dbReference>
<comment type="similarity">
    <text evidence="3">Belongs to the glycosyl hydrolase 24 family.</text>
</comment>
<dbReference type="PANTHER" id="PTHR38107">
    <property type="match status" value="1"/>
</dbReference>
<keyword evidence="3" id="KW-0378">Hydrolase</keyword>
<organism evidence="5 6">
    <name type="scientific">Stenotrophomonas nitritireducens</name>
    <dbReference type="NCBI Taxonomy" id="83617"/>
    <lineage>
        <taxon>Bacteria</taxon>
        <taxon>Pseudomonadati</taxon>
        <taxon>Pseudomonadota</taxon>
        <taxon>Gammaproteobacteria</taxon>
        <taxon>Lysobacterales</taxon>
        <taxon>Lysobacteraceae</taxon>
        <taxon>Stenotrophomonas</taxon>
    </lineage>
</organism>
<dbReference type="EMBL" id="LDJG01000036">
    <property type="protein sequence ID" value="KRG54098.1"/>
    <property type="molecule type" value="Genomic_DNA"/>
</dbReference>
<protein>
    <recommendedName>
        <fullName evidence="3">Lysozyme</fullName>
        <ecNumber evidence="3">3.2.1.17</ecNumber>
    </recommendedName>
</protein>
<dbReference type="InterPro" id="IPR023346">
    <property type="entry name" value="Lysozyme-like_dom_sf"/>
</dbReference>
<keyword evidence="1 3" id="KW-0929">Antimicrobial</keyword>
<dbReference type="EC" id="3.2.1.17" evidence="3"/>
<gene>
    <name evidence="5" type="ORF">ABB22_16930</name>
</gene>
<keyword evidence="3" id="KW-0326">Glycosidase</keyword>
<keyword evidence="6" id="KW-1185">Reference proteome</keyword>
<proteinExistence type="inferred from homology"/>
<reference evidence="5 6" key="1">
    <citation type="submission" date="2015-05" db="EMBL/GenBank/DDBJ databases">
        <title>Genome sequencing and analysis of members of genus Stenotrophomonas.</title>
        <authorList>
            <person name="Patil P.P."/>
            <person name="Midha S."/>
            <person name="Patil P.B."/>
        </authorList>
    </citation>
    <scope>NUCLEOTIDE SEQUENCE [LARGE SCALE GENOMIC DNA]</scope>
    <source>
        <strain evidence="5 6">DSM 12575</strain>
    </source>
</reference>
<evidence type="ECO:0000256" key="3">
    <source>
        <dbReference type="RuleBase" id="RU003788"/>
    </source>
</evidence>
<dbReference type="InterPro" id="IPR023347">
    <property type="entry name" value="Lysozyme_dom_sf"/>
</dbReference>
<accession>A0ABR5NFQ4</accession>
<comment type="caution">
    <text evidence="5">The sequence shown here is derived from an EMBL/GenBank/DDBJ whole genome shotgun (WGS) entry which is preliminary data.</text>
</comment>
<dbReference type="Pfam" id="PF00959">
    <property type="entry name" value="Phage_lysozyme"/>
    <property type="match status" value="1"/>
</dbReference>
<dbReference type="PANTHER" id="PTHR38107:SF3">
    <property type="entry name" value="LYSOZYME RRRD-RELATED"/>
    <property type="match status" value="1"/>
</dbReference>
<dbReference type="InterPro" id="IPR051018">
    <property type="entry name" value="Bacteriophage_GH24"/>
</dbReference>
<sequence>MAGSSESKGGPVRVLAVGLALSVAAFAGWVAKEGDGPTAVRADGQVVHQPYIPTKGDVPTIGHGSTRYEDGRPVRLTDAPITRARAAELARNLHREEEARFKASIPGVSLTQGEFDLYVDFIGQYGIGNWRQSSMRRHLLATVEARTPAGQAFHYRAACDALLAWRKQGGRDCSLPQSWGPKGCKGVWTRQQERHAKCVAEQ</sequence>
<keyword evidence="4" id="KW-0812">Transmembrane</keyword>
<dbReference type="RefSeq" id="WP_057505406.1">
    <property type="nucleotide sequence ID" value="NZ_LDJG01000036.1"/>
</dbReference>
<dbReference type="InterPro" id="IPR002196">
    <property type="entry name" value="Glyco_hydro_24"/>
</dbReference>
<evidence type="ECO:0000256" key="4">
    <source>
        <dbReference type="SAM" id="Phobius"/>
    </source>
</evidence>
<keyword evidence="2 3" id="KW-0081">Bacteriolytic enzyme</keyword>
<keyword evidence="4" id="KW-0472">Membrane</keyword>
<evidence type="ECO:0000313" key="5">
    <source>
        <dbReference type="EMBL" id="KRG54098.1"/>
    </source>
</evidence>
<dbReference type="SUPFAM" id="SSF53955">
    <property type="entry name" value="Lysozyme-like"/>
    <property type="match status" value="1"/>
</dbReference>
<evidence type="ECO:0000313" key="6">
    <source>
        <dbReference type="Proteomes" id="UP000050902"/>
    </source>
</evidence>
<evidence type="ECO:0000256" key="2">
    <source>
        <dbReference type="ARBA" id="ARBA00022638"/>
    </source>
</evidence>
<evidence type="ECO:0000256" key="1">
    <source>
        <dbReference type="ARBA" id="ARBA00022529"/>
    </source>
</evidence>
<name>A0ABR5NFQ4_9GAMM</name>
<dbReference type="Proteomes" id="UP000050902">
    <property type="component" value="Unassembled WGS sequence"/>
</dbReference>